<evidence type="ECO:0000313" key="1">
    <source>
        <dbReference type="EMBL" id="KKN01359.1"/>
    </source>
</evidence>
<sequence>MELTAENVEKVFMDCLFRDDKDTSDPAIAEGITLKIGFNKERLSSHSDDVTTMLAQLPKEFQKDSGGGWSFLNACNNSEGEQWTGLHKIMEQLFTLGLASGKVISQLPRELWEALPGGMPYYVVL</sequence>
<reference evidence="1" key="1">
    <citation type="journal article" date="2015" name="Nature">
        <title>Complex archaea that bridge the gap between prokaryotes and eukaryotes.</title>
        <authorList>
            <person name="Spang A."/>
            <person name="Saw J.H."/>
            <person name="Jorgensen S.L."/>
            <person name="Zaremba-Niedzwiedzka K."/>
            <person name="Martijn J."/>
            <person name="Lind A.E."/>
            <person name="van Eijk R."/>
            <person name="Schleper C."/>
            <person name="Guy L."/>
            <person name="Ettema T.J."/>
        </authorList>
    </citation>
    <scope>NUCLEOTIDE SEQUENCE</scope>
</reference>
<name>A0A0F9M6K4_9ZZZZ</name>
<protein>
    <submittedName>
        <fullName evidence="1">Uncharacterized protein</fullName>
    </submittedName>
</protein>
<accession>A0A0F9M6K4</accession>
<dbReference type="AlphaFoldDB" id="A0A0F9M6K4"/>
<gene>
    <name evidence="1" type="ORF">LCGC14_1128560</name>
</gene>
<comment type="caution">
    <text evidence="1">The sequence shown here is derived from an EMBL/GenBank/DDBJ whole genome shotgun (WGS) entry which is preliminary data.</text>
</comment>
<proteinExistence type="predicted"/>
<organism evidence="1">
    <name type="scientific">marine sediment metagenome</name>
    <dbReference type="NCBI Taxonomy" id="412755"/>
    <lineage>
        <taxon>unclassified sequences</taxon>
        <taxon>metagenomes</taxon>
        <taxon>ecological metagenomes</taxon>
    </lineage>
</organism>
<dbReference type="EMBL" id="LAZR01005271">
    <property type="protein sequence ID" value="KKN01359.1"/>
    <property type="molecule type" value="Genomic_DNA"/>
</dbReference>